<name>A0A502FIN3_9PROT</name>
<dbReference type="InterPro" id="IPR005064">
    <property type="entry name" value="BUG"/>
</dbReference>
<dbReference type="PANTHER" id="PTHR42928">
    <property type="entry name" value="TRICARBOXYLATE-BINDING PROTEIN"/>
    <property type="match status" value="1"/>
</dbReference>
<dbReference type="Gene3D" id="3.40.190.10">
    <property type="entry name" value="Periplasmic binding protein-like II"/>
    <property type="match status" value="1"/>
</dbReference>
<dbReference type="Pfam" id="PF03401">
    <property type="entry name" value="TctC"/>
    <property type="match status" value="1"/>
</dbReference>
<proteinExistence type="inferred from homology"/>
<comment type="similarity">
    <text evidence="1">Belongs to the UPF0065 (bug) family.</text>
</comment>
<evidence type="ECO:0000313" key="3">
    <source>
        <dbReference type="Proteomes" id="UP000317078"/>
    </source>
</evidence>
<dbReference type="InterPro" id="IPR042100">
    <property type="entry name" value="Bug_dom1"/>
</dbReference>
<evidence type="ECO:0000313" key="2">
    <source>
        <dbReference type="EMBL" id="TPG49254.1"/>
    </source>
</evidence>
<dbReference type="PIRSF" id="PIRSF017082">
    <property type="entry name" value="YflP"/>
    <property type="match status" value="1"/>
</dbReference>
<protein>
    <submittedName>
        <fullName evidence="2">Tripartite tricarboxylate transporter substrate binding protein</fullName>
    </submittedName>
</protein>
<comment type="caution">
    <text evidence="2">The sequence shown here is derived from an EMBL/GenBank/DDBJ whole genome shotgun (WGS) entry which is preliminary data.</text>
</comment>
<sequence>MTGPAAGGTVRPDLPGERAMPRPLAILGATALALLAAAPLRAQSLAGGPSGSQPPIRLIVGFPPGGGIDLLTRVMGEGLSARLGRTVVVENRAGAGGNIAADAVAKAAPDGSVLGAVPAGPLVINRHIYRTMPFDPLADFTPISRFAAIPVVFLAAPRAGITDIASLRAALEKGPLPCGTPGAGTTQHLAVVLLMREIGRDCTLVHYRGTGPALPDLLTGTIALYTDTVVTGLPPARDGRARAVAIASPARSALAPEVPVVAESVPGFVAETWLALVGPRGLSEAQAARLEAAMVAIARDPAVAARLRDLAAEPVGSTRAELAETIRAQDAVWGPVARAANVTAD</sequence>
<organism evidence="2 3">
    <name type="scientific">Muricoccus nepalensis</name>
    <dbReference type="NCBI Taxonomy" id="1854500"/>
    <lineage>
        <taxon>Bacteria</taxon>
        <taxon>Pseudomonadati</taxon>
        <taxon>Pseudomonadota</taxon>
        <taxon>Alphaproteobacteria</taxon>
        <taxon>Acetobacterales</taxon>
        <taxon>Roseomonadaceae</taxon>
        <taxon>Muricoccus</taxon>
    </lineage>
</organism>
<evidence type="ECO:0000256" key="1">
    <source>
        <dbReference type="ARBA" id="ARBA00006987"/>
    </source>
</evidence>
<accession>A0A502FIN3</accession>
<dbReference type="Gene3D" id="3.40.190.150">
    <property type="entry name" value="Bordetella uptake gene, domain 1"/>
    <property type="match status" value="1"/>
</dbReference>
<dbReference type="AlphaFoldDB" id="A0A502FIN3"/>
<gene>
    <name evidence="2" type="ORF">EAH89_22145</name>
</gene>
<dbReference type="Proteomes" id="UP000317078">
    <property type="component" value="Unassembled WGS sequence"/>
</dbReference>
<dbReference type="SUPFAM" id="SSF53850">
    <property type="entry name" value="Periplasmic binding protein-like II"/>
    <property type="match status" value="1"/>
</dbReference>
<reference evidence="2 3" key="1">
    <citation type="journal article" date="2019" name="Environ. Microbiol.">
        <title>Species interactions and distinct microbial communities in high Arctic permafrost affected cryosols are associated with the CH4 and CO2 gas fluxes.</title>
        <authorList>
            <person name="Altshuler I."/>
            <person name="Hamel J."/>
            <person name="Turney S."/>
            <person name="Magnuson E."/>
            <person name="Levesque R."/>
            <person name="Greer C."/>
            <person name="Whyte L.G."/>
        </authorList>
    </citation>
    <scope>NUCLEOTIDE SEQUENCE [LARGE SCALE GENOMIC DNA]</scope>
    <source>
        <strain evidence="2 3">S9.3B</strain>
    </source>
</reference>
<dbReference type="PANTHER" id="PTHR42928:SF5">
    <property type="entry name" value="BLR1237 PROTEIN"/>
    <property type="match status" value="1"/>
</dbReference>
<keyword evidence="3" id="KW-1185">Reference proteome</keyword>
<dbReference type="EMBL" id="RCZP01000030">
    <property type="protein sequence ID" value="TPG49254.1"/>
    <property type="molecule type" value="Genomic_DNA"/>
</dbReference>
<dbReference type="CDD" id="cd07012">
    <property type="entry name" value="PBP2_Bug_TTT"/>
    <property type="match status" value="1"/>
</dbReference>